<dbReference type="Proteomes" id="UP000053676">
    <property type="component" value="Unassembled WGS sequence"/>
</dbReference>
<sequence>MGPRSFRHNRGSRSLCRQGRGRTDPEAFSGYRPDGSTQVNYVVLIHLGAAAYPSTLYLLIHFLSVVTSIRSISTTLPHTMPSYHIITTCHLTKTSCHKPHTTFTICSQPTHGDIPSTISSRHKKPSSPPHLPPFLSPPQLYGPPL</sequence>
<feature type="region of interest" description="Disordered" evidence="1">
    <location>
        <begin position="114"/>
        <end position="145"/>
    </location>
</feature>
<keyword evidence="2" id="KW-0472">Membrane</keyword>
<evidence type="ECO:0000256" key="1">
    <source>
        <dbReference type="SAM" id="MobiDB-lite"/>
    </source>
</evidence>
<feature type="transmembrane region" description="Helical" evidence="2">
    <location>
        <begin position="41"/>
        <end position="60"/>
    </location>
</feature>
<evidence type="ECO:0000313" key="3">
    <source>
        <dbReference type="EMBL" id="ETN76167.1"/>
    </source>
</evidence>
<reference evidence="4" key="1">
    <citation type="journal article" date="2014" name="Nat. Genet.">
        <title>Genome of the human hookworm Necator americanus.</title>
        <authorList>
            <person name="Tang Y.T."/>
            <person name="Gao X."/>
            <person name="Rosa B.A."/>
            <person name="Abubucker S."/>
            <person name="Hallsworth-Pepin K."/>
            <person name="Martin J."/>
            <person name="Tyagi R."/>
            <person name="Heizer E."/>
            <person name="Zhang X."/>
            <person name="Bhonagiri-Palsikar V."/>
            <person name="Minx P."/>
            <person name="Warren W.C."/>
            <person name="Wang Q."/>
            <person name="Zhan B."/>
            <person name="Hotez P.J."/>
            <person name="Sternberg P.W."/>
            <person name="Dougall A."/>
            <person name="Gaze S.T."/>
            <person name="Mulvenna J."/>
            <person name="Sotillo J."/>
            <person name="Ranganathan S."/>
            <person name="Rabelo E.M."/>
            <person name="Wilson R.K."/>
            <person name="Felgner P.L."/>
            <person name="Bethony J."/>
            <person name="Hawdon J.M."/>
            <person name="Gasser R.B."/>
            <person name="Loukas A."/>
            <person name="Mitreva M."/>
        </authorList>
    </citation>
    <scope>NUCLEOTIDE SEQUENCE [LARGE SCALE GENOMIC DNA]</scope>
</reference>
<gene>
    <name evidence="3" type="ORF">NECAME_03540</name>
</gene>
<dbReference type="EMBL" id="KI660245">
    <property type="protein sequence ID" value="ETN76167.1"/>
    <property type="molecule type" value="Genomic_DNA"/>
</dbReference>
<dbReference type="AlphaFoldDB" id="W2T5B9"/>
<evidence type="ECO:0000256" key="2">
    <source>
        <dbReference type="SAM" id="Phobius"/>
    </source>
</evidence>
<evidence type="ECO:0000313" key="4">
    <source>
        <dbReference type="Proteomes" id="UP000053676"/>
    </source>
</evidence>
<feature type="region of interest" description="Disordered" evidence="1">
    <location>
        <begin position="1"/>
        <end position="31"/>
    </location>
</feature>
<proteinExistence type="predicted"/>
<feature type="compositionally biased region" description="Pro residues" evidence="1">
    <location>
        <begin position="126"/>
        <end position="145"/>
    </location>
</feature>
<dbReference type="KEGG" id="nai:NECAME_03540"/>
<accession>W2T5B9</accession>
<organism evidence="3 4">
    <name type="scientific">Necator americanus</name>
    <name type="common">Human hookworm</name>
    <dbReference type="NCBI Taxonomy" id="51031"/>
    <lineage>
        <taxon>Eukaryota</taxon>
        <taxon>Metazoa</taxon>
        <taxon>Ecdysozoa</taxon>
        <taxon>Nematoda</taxon>
        <taxon>Chromadorea</taxon>
        <taxon>Rhabditida</taxon>
        <taxon>Rhabditina</taxon>
        <taxon>Rhabditomorpha</taxon>
        <taxon>Strongyloidea</taxon>
        <taxon>Ancylostomatidae</taxon>
        <taxon>Bunostominae</taxon>
        <taxon>Necator</taxon>
    </lineage>
</organism>
<keyword evidence="2" id="KW-1133">Transmembrane helix</keyword>
<feature type="compositionally biased region" description="Basic residues" evidence="1">
    <location>
        <begin position="1"/>
        <end position="11"/>
    </location>
</feature>
<protein>
    <submittedName>
        <fullName evidence="3">Uncharacterized protein</fullName>
    </submittedName>
</protein>
<name>W2T5B9_NECAM</name>
<keyword evidence="4" id="KW-1185">Reference proteome</keyword>
<keyword evidence="2" id="KW-0812">Transmembrane</keyword>